<name>A0AAV0BC76_PHAPC</name>
<dbReference type="AlphaFoldDB" id="A0AAV0BC76"/>
<dbReference type="Proteomes" id="UP001153365">
    <property type="component" value="Unassembled WGS sequence"/>
</dbReference>
<comment type="caution">
    <text evidence="2">The sequence shown here is derived from an EMBL/GenBank/DDBJ whole genome shotgun (WGS) entry which is preliminary data.</text>
</comment>
<keyword evidence="3" id="KW-1185">Reference proteome</keyword>
<sequence>MVQSDWLSVHLQPKLKSSPSSCHQNHTNNSSSSRKSSNEPNNLGCPSIRLLLPRNMFYLFRNSASGIPRSSPTRCPRLFLMTSSSSTTTATSSTKSTNGTDGYDDSKKPLNSSVQLKKPSSKKTQYNLIWINKDKFDLANQSNSVEMKPQGQAKHLADWTRQLLAIGGIDAPVVYKGEMKEVEALLKNKHSDSTQSSLLSRSTHAMQFFTFYSSTPAGLISLDTEDSFFRCDRNTTLTVPSSLGLTPASKVCSPNSKLAGFIKNIPVLPIKTSKEAHAMIGKLQEQRLILEITLEDIFKELENRVLSFEEMRKCFNWWINMTSLQGYNRLVVLRFLHCAVLKYEAPHQPHSGVPAPGSSPDVLMPLSTALSFINIKSVPTNVHLPLHCLPFCLTKSMSSEALRNVFGFKELSILDFTKKLFSSDLKGLDNTTQSPLLAKKLLNILPISWTAITNKQQAEILSL</sequence>
<evidence type="ECO:0000313" key="2">
    <source>
        <dbReference type="EMBL" id="CAH7684948.1"/>
    </source>
</evidence>
<feature type="compositionally biased region" description="Low complexity" evidence="1">
    <location>
        <begin position="25"/>
        <end position="42"/>
    </location>
</feature>
<protein>
    <submittedName>
        <fullName evidence="2">Uncharacterized protein</fullName>
    </submittedName>
</protein>
<organism evidence="2 3">
    <name type="scientific">Phakopsora pachyrhizi</name>
    <name type="common">Asian soybean rust disease fungus</name>
    <dbReference type="NCBI Taxonomy" id="170000"/>
    <lineage>
        <taxon>Eukaryota</taxon>
        <taxon>Fungi</taxon>
        <taxon>Dikarya</taxon>
        <taxon>Basidiomycota</taxon>
        <taxon>Pucciniomycotina</taxon>
        <taxon>Pucciniomycetes</taxon>
        <taxon>Pucciniales</taxon>
        <taxon>Phakopsoraceae</taxon>
        <taxon>Phakopsora</taxon>
    </lineage>
</organism>
<feature type="compositionally biased region" description="Low complexity" evidence="1">
    <location>
        <begin position="86"/>
        <end position="97"/>
    </location>
</feature>
<reference evidence="2" key="1">
    <citation type="submission" date="2022-06" db="EMBL/GenBank/DDBJ databases">
        <authorList>
            <consortium name="SYNGENTA / RWTH Aachen University"/>
        </authorList>
    </citation>
    <scope>NUCLEOTIDE SEQUENCE</scope>
</reference>
<feature type="region of interest" description="Disordered" evidence="1">
    <location>
        <begin position="86"/>
        <end position="119"/>
    </location>
</feature>
<dbReference type="PANTHER" id="PTHR47839:SF1">
    <property type="entry name" value="DOMAIN PROTEIN, PUTATIVE (AFU_ORTHOLOGUE AFUA_6G04830)-RELATED"/>
    <property type="match status" value="1"/>
</dbReference>
<evidence type="ECO:0000313" key="3">
    <source>
        <dbReference type="Proteomes" id="UP001153365"/>
    </source>
</evidence>
<feature type="region of interest" description="Disordered" evidence="1">
    <location>
        <begin position="1"/>
        <end position="42"/>
    </location>
</feature>
<dbReference type="InterPro" id="IPR022155">
    <property type="entry name" value="DUF3684"/>
</dbReference>
<feature type="compositionally biased region" description="Polar residues" evidence="1">
    <location>
        <begin position="15"/>
        <end position="24"/>
    </location>
</feature>
<accession>A0AAV0BC76</accession>
<gene>
    <name evidence="2" type="ORF">PPACK8108_LOCUS19399</name>
</gene>
<proteinExistence type="predicted"/>
<dbReference type="EMBL" id="CALTRL010005696">
    <property type="protein sequence ID" value="CAH7684948.1"/>
    <property type="molecule type" value="Genomic_DNA"/>
</dbReference>
<dbReference type="PANTHER" id="PTHR47839">
    <property type="entry name" value="DOMAIN PROTEIN, PUTATIVE (AFU_ORTHOLOGUE AFUA_6G04830)-RELATED"/>
    <property type="match status" value="1"/>
</dbReference>
<dbReference type="Pfam" id="PF12449">
    <property type="entry name" value="DUF3684"/>
    <property type="match status" value="1"/>
</dbReference>
<evidence type="ECO:0000256" key="1">
    <source>
        <dbReference type="SAM" id="MobiDB-lite"/>
    </source>
</evidence>